<organism evidence="3 4">
    <name type="scientific">Usitatibacter rugosus</name>
    <dbReference type="NCBI Taxonomy" id="2732067"/>
    <lineage>
        <taxon>Bacteria</taxon>
        <taxon>Pseudomonadati</taxon>
        <taxon>Pseudomonadota</taxon>
        <taxon>Betaproteobacteria</taxon>
        <taxon>Nitrosomonadales</taxon>
        <taxon>Usitatibacteraceae</taxon>
        <taxon>Usitatibacter</taxon>
    </lineage>
</organism>
<feature type="chain" id="PRO_5026957272" description="DUF4440 domain-containing protein" evidence="1">
    <location>
        <begin position="21"/>
        <end position="152"/>
    </location>
</feature>
<dbReference type="SUPFAM" id="SSF54427">
    <property type="entry name" value="NTF2-like"/>
    <property type="match status" value="1"/>
</dbReference>
<dbReference type="InterPro" id="IPR027843">
    <property type="entry name" value="DUF4440"/>
</dbReference>
<protein>
    <recommendedName>
        <fullName evidence="2">DUF4440 domain-containing protein</fullName>
    </recommendedName>
</protein>
<dbReference type="Gene3D" id="3.10.450.50">
    <property type="match status" value="1"/>
</dbReference>
<proteinExistence type="predicted"/>
<gene>
    <name evidence="3" type="ORF">DSM104443_00288</name>
</gene>
<dbReference type="InterPro" id="IPR032710">
    <property type="entry name" value="NTF2-like_dom_sf"/>
</dbReference>
<dbReference type="KEGG" id="uru:DSM104443_00288"/>
<accession>A0A6M4GPW1</accession>
<feature type="signal peptide" evidence="1">
    <location>
        <begin position="1"/>
        <end position="20"/>
    </location>
</feature>
<dbReference type="Proteomes" id="UP000501534">
    <property type="component" value="Chromosome"/>
</dbReference>
<dbReference type="EMBL" id="CP053069">
    <property type="protein sequence ID" value="QJR09251.1"/>
    <property type="molecule type" value="Genomic_DNA"/>
</dbReference>
<keyword evidence="1" id="KW-0732">Signal</keyword>
<name>A0A6M4GPW1_9PROT</name>
<sequence length="152" mass="16170">MKALVAALLATYLGITSAMAADVPPTSVADQNVVATMKQLAQAWGDSTVTGDVDRLGQILADDWSSFGGSGKPTDKASFLGSLKAGKHKLESFELGPMDVKVLGDVAVVQGIVTEKRTDDGKDTSGKYVWMDVFVKRADKWVCVRSTGFRAK</sequence>
<keyword evidence="4" id="KW-1185">Reference proteome</keyword>
<evidence type="ECO:0000256" key="1">
    <source>
        <dbReference type="SAM" id="SignalP"/>
    </source>
</evidence>
<evidence type="ECO:0000313" key="4">
    <source>
        <dbReference type="Proteomes" id="UP000501534"/>
    </source>
</evidence>
<reference evidence="3 4" key="1">
    <citation type="submission" date="2020-04" db="EMBL/GenBank/DDBJ databases">
        <title>Usitatibacter rugosus gen. nov., sp. nov. and Usitatibacter palustris sp. nov., novel members of Usitatibacteraceae fam. nov. within the order Nitrosomonadales isolated from soil.</title>
        <authorList>
            <person name="Huber K.J."/>
            <person name="Neumann-Schaal M."/>
            <person name="Geppert A."/>
            <person name="Luckner M."/>
            <person name="Wanner G."/>
            <person name="Overmann J."/>
        </authorList>
    </citation>
    <scope>NUCLEOTIDE SEQUENCE [LARGE SCALE GENOMIC DNA]</scope>
    <source>
        <strain evidence="3 4">0125_3</strain>
    </source>
</reference>
<dbReference type="RefSeq" id="WP_171088956.1">
    <property type="nucleotide sequence ID" value="NZ_CP053069.1"/>
</dbReference>
<evidence type="ECO:0000313" key="3">
    <source>
        <dbReference type="EMBL" id="QJR09251.1"/>
    </source>
</evidence>
<feature type="domain" description="DUF4440" evidence="2">
    <location>
        <begin position="39"/>
        <end position="142"/>
    </location>
</feature>
<dbReference type="AlphaFoldDB" id="A0A6M4GPW1"/>
<dbReference type="Pfam" id="PF14534">
    <property type="entry name" value="DUF4440"/>
    <property type="match status" value="1"/>
</dbReference>
<evidence type="ECO:0000259" key="2">
    <source>
        <dbReference type="Pfam" id="PF14534"/>
    </source>
</evidence>